<dbReference type="GO" id="GO:0043161">
    <property type="term" value="P:proteasome-mediated ubiquitin-dependent protein catabolic process"/>
    <property type="evidence" value="ECO:0000318"/>
    <property type="project" value="GO_Central"/>
</dbReference>
<feature type="domain" description="BTB" evidence="3">
    <location>
        <begin position="34"/>
        <end position="101"/>
    </location>
</feature>
<dbReference type="Proteomes" id="UP000001593">
    <property type="component" value="Unassembled WGS sequence"/>
</dbReference>
<dbReference type="Gene3D" id="1.25.40.420">
    <property type="match status" value="1"/>
</dbReference>
<name>A7SN17_NEMVE</name>
<accession>A7SN17</accession>
<dbReference type="FunFam" id="3.30.710.10:FF:000001">
    <property type="entry name" value="Kelch-like family member 20"/>
    <property type="match status" value="1"/>
</dbReference>
<dbReference type="OrthoDB" id="1022638at2759"/>
<dbReference type="KEGG" id="nve:5506252"/>
<keyword evidence="5" id="KW-1185">Reference proteome</keyword>
<evidence type="ECO:0000259" key="3">
    <source>
        <dbReference type="PROSITE" id="PS50097"/>
    </source>
</evidence>
<evidence type="ECO:0000313" key="5">
    <source>
        <dbReference type="Proteomes" id="UP000001593"/>
    </source>
</evidence>
<dbReference type="InterPro" id="IPR011333">
    <property type="entry name" value="SKP1/BTB/POZ_sf"/>
</dbReference>
<evidence type="ECO:0000256" key="1">
    <source>
        <dbReference type="ARBA" id="ARBA00022441"/>
    </source>
</evidence>
<organism evidence="4 5">
    <name type="scientific">Nematostella vectensis</name>
    <name type="common">Starlet sea anemone</name>
    <dbReference type="NCBI Taxonomy" id="45351"/>
    <lineage>
        <taxon>Eukaryota</taxon>
        <taxon>Metazoa</taxon>
        <taxon>Cnidaria</taxon>
        <taxon>Anthozoa</taxon>
        <taxon>Hexacorallia</taxon>
        <taxon>Actiniaria</taxon>
        <taxon>Edwardsiidae</taxon>
        <taxon>Nematostella</taxon>
    </lineage>
</organism>
<dbReference type="Pfam" id="PF01344">
    <property type="entry name" value="Kelch_1"/>
    <property type="match status" value="5"/>
</dbReference>
<dbReference type="eggNOG" id="KOG4441">
    <property type="taxonomic scope" value="Eukaryota"/>
</dbReference>
<keyword evidence="2" id="KW-0677">Repeat</keyword>
<dbReference type="PANTHER" id="PTHR24412:SF35">
    <property type="entry name" value="ACTIN-BINDING PROTEIN IPP"/>
    <property type="match status" value="1"/>
</dbReference>
<dbReference type="AlphaFoldDB" id="A7SN17"/>
<dbReference type="InParanoid" id="A7SN17"/>
<dbReference type="InterPro" id="IPR006652">
    <property type="entry name" value="Kelch_1"/>
</dbReference>
<dbReference type="Pfam" id="PF00651">
    <property type="entry name" value="BTB"/>
    <property type="match status" value="1"/>
</dbReference>
<dbReference type="GO" id="GO:0031463">
    <property type="term" value="C:Cul3-RING ubiquitin ligase complex"/>
    <property type="evidence" value="ECO:0000318"/>
    <property type="project" value="GO_Central"/>
</dbReference>
<dbReference type="HOGENOM" id="CLU_004253_14_1_1"/>
<sequence>MADRRRQESANLAKEHAIGILNRLQHLRRLNTMCDAVLKVEEKQFPIHKIVVSASSPYFEVLFSGGLRESYLDTVTIQGIDSETFSALLDFIYTGVINVNEENVQQLLPAAKMLQLDAVEKCCCDFLMRQLEHANCLGIYLFAEAHSCADLSTNALEFIHRNFVLVCESEEYLELDRWHLLQLLDSEDLKIESECQVFEAAMRWVMFDMRSRREALGKILERIRLPLISPKYFEKFLSECQNESLHRMLGNILEGYRSYQSLAHSAVKGIVQPRRASRKCFYIIGGYSRSAGGRWSDTASLANVEKFDTFTQTCYGSTPTSMSYPRSGHCVASVSGLVYAIGGENDSLIYDITECYDPTLNSWSVVAPLTAPRVACGACVVDGFIYVLGGWVGSEIADSIERYDPKENLWEIVGKVETKRLHLGVTELHGNIYVIGGISELGEQLKCTESFNPLKDKWTKLADMSTRRSYLGVASLGDAIYAVGGENEHEGVLRSVERYDYATDEWVLFAMLETPRAGLSLATNNNMLYVIGGRTAGGEFSAPITMATIEVYNQQKNKWTHASDLSLSRCEFGVGIV</sequence>
<evidence type="ECO:0000256" key="2">
    <source>
        <dbReference type="ARBA" id="ARBA00022737"/>
    </source>
</evidence>
<dbReference type="InterPro" id="IPR015915">
    <property type="entry name" value="Kelch-typ_b-propeller"/>
</dbReference>
<dbReference type="SUPFAM" id="SSF54695">
    <property type="entry name" value="POZ domain"/>
    <property type="match status" value="1"/>
</dbReference>
<dbReference type="Gene3D" id="2.120.10.80">
    <property type="entry name" value="Kelch-type beta propeller"/>
    <property type="match status" value="2"/>
</dbReference>
<dbReference type="SMART" id="SM00875">
    <property type="entry name" value="BACK"/>
    <property type="match status" value="1"/>
</dbReference>
<evidence type="ECO:0000313" key="4">
    <source>
        <dbReference type="EMBL" id="EDO34872.1"/>
    </source>
</evidence>
<dbReference type="OMA" id="CYDPRDN"/>
<keyword evidence="1" id="KW-0880">Kelch repeat</keyword>
<dbReference type="STRING" id="45351.A7SN17"/>
<dbReference type="SMART" id="SM00612">
    <property type="entry name" value="Kelch"/>
    <property type="match status" value="6"/>
</dbReference>
<reference evidence="4 5" key="1">
    <citation type="journal article" date="2007" name="Science">
        <title>Sea anemone genome reveals ancestral eumetazoan gene repertoire and genomic organization.</title>
        <authorList>
            <person name="Putnam N.H."/>
            <person name="Srivastava M."/>
            <person name="Hellsten U."/>
            <person name="Dirks B."/>
            <person name="Chapman J."/>
            <person name="Salamov A."/>
            <person name="Terry A."/>
            <person name="Shapiro H."/>
            <person name="Lindquist E."/>
            <person name="Kapitonov V.V."/>
            <person name="Jurka J."/>
            <person name="Genikhovich G."/>
            <person name="Grigoriev I.V."/>
            <person name="Lucas S.M."/>
            <person name="Steele R.E."/>
            <person name="Finnerty J.R."/>
            <person name="Technau U."/>
            <person name="Martindale M.Q."/>
            <person name="Rokhsar D.S."/>
        </authorList>
    </citation>
    <scope>NUCLEOTIDE SEQUENCE [LARGE SCALE GENOMIC DNA]</scope>
    <source>
        <strain evidence="5">CH2 X CH6</strain>
    </source>
</reference>
<gene>
    <name evidence="4" type="ORF">NEMVEDRAFT_v1g214783</name>
</gene>
<protein>
    <recommendedName>
        <fullName evidence="3">BTB domain-containing protein</fullName>
    </recommendedName>
</protein>
<dbReference type="Pfam" id="PF07707">
    <property type="entry name" value="BACK"/>
    <property type="match status" value="1"/>
</dbReference>
<dbReference type="GO" id="GO:1990756">
    <property type="term" value="F:ubiquitin-like ligase-substrate adaptor activity"/>
    <property type="evidence" value="ECO:0000318"/>
    <property type="project" value="GO_Central"/>
</dbReference>
<dbReference type="InterPro" id="IPR011705">
    <property type="entry name" value="BACK"/>
</dbReference>
<dbReference type="GO" id="GO:0005737">
    <property type="term" value="C:cytoplasm"/>
    <property type="evidence" value="ECO:0000318"/>
    <property type="project" value="GO_Central"/>
</dbReference>
<proteinExistence type="predicted"/>
<dbReference type="InterPro" id="IPR000210">
    <property type="entry name" value="BTB/POZ_dom"/>
</dbReference>
<dbReference type="PhylomeDB" id="A7SN17"/>
<dbReference type="Gene3D" id="3.30.710.10">
    <property type="entry name" value="Potassium Channel Kv1.1, Chain A"/>
    <property type="match status" value="1"/>
</dbReference>
<dbReference type="SMART" id="SM00225">
    <property type="entry name" value="BTB"/>
    <property type="match status" value="1"/>
</dbReference>
<dbReference type="FunFam" id="1.25.40.420:FF:000001">
    <property type="entry name" value="Kelch-like family member 12"/>
    <property type="match status" value="1"/>
</dbReference>
<dbReference type="PIRSF" id="PIRSF037037">
    <property type="entry name" value="Kelch-like_protein_gigaxonin"/>
    <property type="match status" value="1"/>
</dbReference>
<dbReference type="PANTHER" id="PTHR24412">
    <property type="entry name" value="KELCH PROTEIN"/>
    <property type="match status" value="1"/>
</dbReference>
<dbReference type="SUPFAM" id="SSF117281">
    <property type="entry name" value="Kelch motif"/>
    <property type="match status" value="1"/>
</dbReference>
<dbReference type="PROSITE" id="PS50097">
    <property type="entry name" value="BTB"/>
    <property type="match status" value="1"/>
</dbReference>
<dbReference type="InterPro" id="IPR017096">
    <property type="entry name" value="BTB-kelch_protein"/>
</dbReference>
<dbReference type="EMBL" id="DS469716">
    <property type="protein sequence ID" value="EDO34872.1"/>
    <property type="molecule type" value="Genomic_DNA"/>
</dbReference>